<keyword evidence="6 9" id="KW-0472">Membrane</keyword>
<feature type="transmembrane region" description="Helical" evidence="9">
    <location>
        <begin position="73"/>
        <end position="95"/>
    </location>
</feature>
<gene>
    <name evidence="10" type="primary">nad1</name>
</gene>
<keyword evidence="5 9" id="KW-1133">Transmembrane helix</keyword>
<dbReference type="GO" id="GO:0005743">
    <property type="term" value="C:mitochondrial inner membrane"/>
    <property type="evidence" value="ECO:0007669"/>
    <property type="project" value="UniProtKB-SubCell"/>
</dbReference>
<feature type="transmembrane region" description="Helical" evidence="9">
    <location>
        <begin position="170"/>
        <end position="193"/>
    </location>
</feature>
<keyword evidence="8 10" id="KW-0496">Mitochondrion</keyword>
<keyword evidence="7" id="KW-0520">NAD</keyword>
<dbReference type="EMBL" id="PP860916">
    <property type="protein sequence ID" value="XBQ65887.1"/>
    <property type="molecule type" value="Genomic_DNA"/>
</dbReference>
<dbReference type="GO" id="GO:0009060">
    <property type="term" value="P:aerobic respiration"/>
    <property type="evidence" value="ECO:0007669"/>
    <property type="project" value="TreeGrafter"/>
</dbReference>
<evidence type="ECO:0000256" key="4">
    <source>
        <dbReference type="ARBA" id="ARBA00022692"/>
    </source>
</evidence>
<dbReference type="PANTHER" id="PTHR11432">
    <property type="entry name" value="NADH DEHYDROGENASE SUBUNIT 1"/>
    <property type="match status" value="1"/>
</dbReference>
<dbReference type="GO" id="GO:0003954">
    <property type="term" value="F:NADH dehydrogenase activity"/>
    <property type="evidence" value="ECO:0007669"/>
    <property type="project" value="TreeGrafter"/>
</dbReference>
<dbReference type="InterPro" id="IPR001694">
    <property type="entry name" value="NADH_UbQ_OxRdtase_su1/FPO"/>
</dbReference>
<feature type="transmembrane region" description="Helical" evidence="9">
    <location>
        <begin position="6"/>
        <end position="26"/>
    </location>
</feature>
<dbReference type="AlphaFoldDB" id="A0AAU7N3N4"/>
<evidence type="ECO:0000256" key="3">
    <source>
        <dbReference type="ARBA" id="ARBA00021009"/>
    </source>
</evidence>
<evidence type="ECO:0000256" key="1">
    <source>
        <dbReference type="ARBA" id="ARBA00004141"/>
    </source>
</evidence>
<sequence>MSIFYLGASSFISFAIIMIFVAFFILAERKVLGYIQVRKGPNKVGIHGILQSFADLLKLVIKYKISLFQSHSWFGWLGICLLVLLSLFYCVLYSLMSSGLSNCFSLMWFLIITSLTGYSLVSIGWGSYSKYGLFSCIRSAFGSVSFEACFMCVIILVGLVFMGYCGSDLFSFPGFIGLFFPLCYGFWLIGVLCECNRTPTDYAEAESELVSGINTEYCNVPFTCLFASEYLIMFIFSWFTSVIFIGGYLVDAFIFFHVFFLIWARGTLPRIRYDFFVYVMWKCVILVFLFVVPVFFLI</sequence>
<feature type="transmembrane region" description="Helical" evidence="9">
    <location>
        <begin position="217"/>
        <end position="236"/>
    </location>
</feature>
<evidence type="ECO:0000256" key="7">
    <source>
        <dbReference type="RuleBase" id="RU000471"/>
    </source>
</evidence>
<dbReference type="EC" id="7.1.1.2" evidence="8"/>
<dbReference type="Pfam" id="PF00146">
    <property type="entry name" value="NADHdh"/>
    <property type="match status" value="1"/>
</dbReference>
<dbReference type="GO" id="GO:0008137">
    <property type="term" value="F:NADH dehydrogenase (ubiquinone) activity"/>
    <property type="evidence" value="ECO:0007669"/>
    <property type="project" value="UniProtKB-EC"/>
</dbReference>
<feature type="transmembrane region" description="Helical" evidence="9">
    <location>
        <begin position="140"/>
        <end position="164"/>
    </location>
</feature>
<accession>A0AAU7N3N4</accession>
<evidence type="ECO:0000256" key="8">
    <source>
        <dbReference type="RuleBase" id="RU000473"/>
    </source>
</evidence>
<keyword evidence="8" id="KW-0830">Ubiquinone</keyword>
<evidence type="ECO:0000256" key="9">
    <source>
        <dbReference type="SAM" id="Phobius"/>
    </source>
</evidence>
<geneLocation type="mitochondrion" evidence="10"/>
<evidence type="ECO:0000256" key="5">
    <source>
        <dbReference type="ARBA" id="ARBA00022989"/>
    </source>
</evidence>
<keyword evidence="4 7" id="KW-0812">Transmembrane</keyword>
<proteinExistence type="inferred from homology"/>
<comment type="catalytic activity">
    <reaction evidence="8">
        <text>a ubiquinone + NADH + 5 H(+)(in) = a ubiquinol + NAD(+) + 4 H(+)(out)</text>
        <dbReference type="Rhea" id="RHEA:29091"/>
        <dbReference type="Rhea" id="RHEA-COMP:9565"/>
        <dbReference type="Rhea" id="RHEA-COMP:9566"/>
        <dbReference type="ChEBI" id="CHEBI:15378"/>
        <dbReference type="ChEBI" id="CHEBI:16389"/>
        <dbReference type="ChEBI" id="CHEBI:17976"/>
        <dbReference type="ChEBI" id="CHEBI:57540"/>
        <dbReference type="ChEBI" id="CHEBI:57945"/>
        <dbReference type="EC" id="7.1.1.2"/>
    </reaction>
</comment>
<reference evidence="10" key="1">
    <citation type="submission" date="2024-05" db="EMBL/GenBank/DDBJ databases">
        <title>Complete mitochondrial genome and phylogenetic analysis of Dollfustrema vaneyi (Trematoda: Bucephalidae).</title>
        <authorList>
            <person name="Hu Y."/>
            <person name="Wang T.G."/>
            <person name="Li X.W."/>
            <person name="Zhang D."/>
        </authorList>
    </citation>
    <scope>NUCLEOTIDE SEQUENCE</scope>
</reference>
<dbReference type="PANTHER" id="PTHR11432:SF3">
    <property type="entry name" value="NADH-UBIQUINONE OXIDOREDUCTASE CHAIN 1"/>
    <property type="match status" value="1"/>
</dbReference>
<comment type="similarity">
    <text evidence="2 7">Belongs to the complex I subunit 1 family.</text>
</comment>
<feature type="transmembrane region" description="Helical" evidence="9">
    <location>
        <begin position="107"/>
        <end position="128"/>
    </location>
</feature>
<evidence type="ECO:0000256" key="6">
    <source>
        <dbReference type="ARBA" id="ARBA00023136"/>
    </source>
</evidence>
<comment type="subcellular location">
    <subcellularLocation>
        <location evidence="1">Membrane</location>
        <topology evidence="1">Multi-pass membrane protein</topology>
    </subcellularLocation>
    <subcellularLocation>
        <location evidence="7">Mitochondrion inner membrane</location>
        <topology evidence="7">Multi-pass membrane protein</topology>
    </subcellularLocation>
</comment>
<protein>
    <recommendedName>
        <fullName evidence="3 8">NADH-ubiquinone oxidoreductase chain 1</fullName>
        <ecNumber evidence="8">7.1.1.2</ecNumber>
    </recommendedName>
</protein>
<feature type="transmembrane region" description="Helical" evidence="9">
    <location>
        <begin position="242"/>
        <end position="263"/>
    </location>
</feature>
<name>A0AAU7N3N4_9TREM</name>
<organism evidence="10">
    <name type="scientific">Dollfustrema vaneyi</name>
    <dbReference type="NCBI Taxonomy" id="438518"/>
    <lineage>
        <taxon>Eukaryota</taxon>
        <taxon>Metazoa</taxon>
        <taxon>Spiralia</taxon>
        <taxon>Lophotrochozoa</taxon>
        <taxon>Platyhelminthes</taxon>
        <taxon>Trematoda</taxon>
        <taxon>Digenea</taxon>
        <taxon>Strigeidida</taxon>
        <taxon>Strigeoidea</taxon>
        <taxon>Bucephalidae</taxon>
        <taxon>Dollfustrema</taxon>
    </lineage>
</organism>
<evidence type="ECO:0000256" key="2">
    <source>
        <dbReference type="ARBA" id="ARBA00010535"/>
    </source>
</evidence>
<evidence type="ECO:0000313" key="10">
    <source>
        <dbReference type="EMBL" id="XBQ65887.1"/>
    </source>
</evidence>
<feature type="transmembrane region" description="Helical" evidence="9">
    <location>
        <begin position="275"/>
        <end position="296"/>
    </location>
</feature>